<dbReference type="GO" id="GO:0046872">
    <property type="term" value="F:metal ion binding"/>
    <property type="evidence" value="ECO:0007669"/>
    <property type="project" value="UniProtKB-UniRule"/>
</dbReference>
<evidence type="ECO:0000313" key="17">
    <source>
        <dbReference type="Proteomes" id="UP000192472"/>
    </source>
</evidence>
<evidence type="ECO:0000256" key="7">
    <source>
        <dbReference type="ARBA" id="ARBA00022723"/>
    </source>
</evidence>
<dbReference type="CDD" id="cd00056">
    <property type="entry name" value="ENDO3c"/>
    <property type="match status" value="1"/>
</dbReference>
<evidence type="ECO:0000256" key="6">
    <source>
        <dbReference type="ARBA" id="ARBA00022485"/>
    </source>
</evidence>
<dbReference type="EMBL" id="FWYF01000002">
    <property type="protein sequence ID" value="SMD35160.1"/>
    <property type="molecule type" value="Genomic_DNA"/>
</dbReference>
<dbReference type="NCBIfam" id="TIGR01084">
    <property type="entry name" value="mutY"/>
    <property type="match status" value="1"/>
</dbReference>
<dbReference type="STRING" id="692418.SAMN04488029_2374"/>
<proteinExistence type="inferred from homology"/>
<accession>A0A1W2GER1</accession>
<keyword evidence="8 14" id="KW-0227">DNA damage</keyword>
<dbReference type="Gene3D" id="1.10.1670.10">
    <property type="entry name" value="Helix-hairpin-Helix base-excision DNA repair enzymes (C-terminal)"/>
    <property type="match status" value="1"/>
</dbReference>
<dbReference type="InterPro" id="IPR044298">
    <property type="entry name" value="MIG/MutY"/>
</dbReference>
<dbReference type="SUPFAM" id="SSF48150">
    <property type="entry name" value="DNA-glycosylase"/>
    <property type="match status" value="1"/>
</dbReference>
<keyword evidence="6" id="KW-0004">4Fe-4S</keyword>
<dbReference type="GO" id="GO:0006284">
    <property type="term" value="P:base-excision repair"/>
    <property type="evidence" value="ECO:0007669"/>
    <property type="project" value="UniProtKB-UniRule"/>
</dbReference>
<evidence type="ECO:0000256" key="1">
    <source>
        <dbReference type="ARBA" id="ARBA00000843"/>
    </source>
</evidence>
<keyword evidence="9" id="KW-0378">Hydrolase</keyword>
<dbReference type="InterPro" id="IPR015797">
    <property type="entry name" value="NUDIX_hydrolase-like_dom_sf"/>
</dbReference>
<evidence type="ECO:0000256" key="4">
    <source>
        <dbReference type="ARBA" id="ARBA00012045"/>
    </source>
</evidence>
<dbReference type="Pfam" id="PF14815">
    <property type="entry name" value="NUDIX_4"/>
    <property type="match status" value="1"/>
</dbReference>
<evidence type="ECO:0000256" key="11">
    <source>
        <dbReference type="ARBA" id="ARBA00023014"/>
    </source>
</evidence>
<protein>
    <recommendedName>
        <fullName evidence="5 14">Adenine DNA glycosylase</fullName>
        <ecNumber evidence="4 14">3.2.2.31</ecNumber>
    </recommendedName>
</protein>
<dbReference type="GO" id="GO:0035485">
    <property type="term" value="F:adenine/guanine mispair binding"/>
    <property type="evidence" value="ECO:0007669"/>
    <property type="project" value="TreeGrafter"/>
</dbReference>
<dbReference type="Pfam" id="PF00730">
    <property type="entry name" value="HhH-GPD"/>
    <property type="match status" value="1"/>
</dbReference>
<evidence type="ECO:0000256" key="14">
    <source>
        <dbReference type="RuleBase" id="RU365096"/>
    </source>
</evidence>
<organism evidence="16 17">
    <name type="scientific">Reichenbachiella faecimaris</name>
    <dbReference type="NCBI Taxonomy" id="692418"/>
    <lineage>
        <taxon>Bacteria</taxon>
        <taxon>Pseudomonadati</taxon>
        <taxon>Bacteroidota</taxon>
        <taxon>Cytophagia</taxon>
        <taxon>Cytophagales</taxon>
        <taxon>Reichenbachiellaceae</taxon>
        <taxon>Reichenbachiella</taxon>
    </lineage>
</organism>
<gene>
    <name evidence="16" type="ORF">SAMN04488029_2374</name>
</gene>
<dbReference type="Proteomes" id="UP000192472">
    <property type="component" value="Unassembled WGS sequence"/>
</dbReference>
<dbReference type="InterPro" id="IPR005760">
    <property type="entry name" value="A/G_AdeGlyc_MutY"/>
</dbReference>
<evidence type="ECO:0000256" key="3">
    <source>
        <dbReference type="ARBA" id="ARBA00008343"/>
    </source>
</evidence>
<evidence type="ECO:0000256" key="8">
    <source>
        <dbReference type="ARBA" id="ARBA00022763"/>
    </source>
</evidence>
<comment type="cofactor">
    <cofactor evidence="14">
        <name>[4Fe-4S] cluster</name>
        <dbReference type="ChEBI" id="CHEBI:49883"/>
    </cofactor>
    <text evidence="14">Binds 1 [4Fe-4S] cluster.</text>
</comment>
<dbReference type="SUPFAM" id="SSF55811">
    <property type="entry name" value="Nudix"/>
    <property type="match status" value="1"/>
</dbReference>
<comment type="catalytic activity">
    <reaction evidence="1 14">
        <text>Hydrolyzes free adenine bases from 7,8-dihydro-8-oxoguanine:adenine mismatched double-stranded DNA, leaving an apurinic site.</text>
        <dbReference type="EC" id="3.2.2.31"/>
    </reaction>
</comment>
<dbReference type="InterPro" id="IPR011257">
    <property type="entry name" value="DNA_glycosylase"/>
</dbReference>
<evidence type="ECO:0000256" key="10">
    <source>
        <dbReference type="ARBA" id="ARBA00023004"/>
    </source>
</evidence>
<name>A0A1W2GER1_REIFA</name>
<dbReference type="GO" id="GO:0051539">
    <property type="term" value="F:4 iron, 4 sulfur cluster binding"/>
    <property type="evidence" value="ECO:0007669"/>
    <property type="project" value="UniProtKB-UniRule"/>
</dbReference>
<keyword evidence="12" id="KW-0234">DNA repair</keyword>
<keyword evidence="11" id="KW-0411">Iron-sulfur</keyword>
<keyword evidence="13 14" id="KW-0326">Glycosidase</keyword>
<dbReference type="FunFam" id="1.10.340.30:FF:000002">
    <property type="entry name" value="Adenine DNA glycosylase"/>
    <property type="match status" value="1"/>
</dbReference>
<dbReference type="PANTHER" id="PTHR42944">
    <property type="entry name" value="ADENINE DNA GLYCOSYLASE"/>
    <property type="match status" value="1"/>
</dbReference>
<keyword evidence="17" id="KW-1185">Reference proteome</keyword>
<dbReference type="SMART" id="SM00478">
    <property type="entry name" value="ENDO3c"/>
    <property type="match status" value="1"/>
</dbReference>
<keyword evidence="7" id="KW-0479">Metal-binding</keyword>
<dbReference type="InterPro" id="IPR000445">
    <property type="entry name" value="HhH_motif"/>
</dbReference>
<evidence type="ECO:0000313" key="16">
    <source>
        <dbReference type="EMBL" id="SMD35160.1"/>
    </source>
</evidence>
<dbReference type="RefSeq" id="WP_221407853.1">
    <property type="nucleotide sequence ID" value="NZ_FWYF01000002.1"/>
</dbReference>
<evidence type="ECO:0000256" key="13">
    <source>
        <dbReference type="ARBA" id="ARBA00023295"/>
    </source>
</evidence>
<reference evidence="16 17" key="1">
    <citation type="submission" date="2017-04" db="EMBL/GenBank/DDBJ databases">
        <authorList>
            <person name="Afonso C.L."/>
            <person name="Miller P.J."/>
            <person name="Scott M.A."/>
            <person name="Spackman E."/>
            <person name="Goraichik I."/>
            <person name="Dimitrov K.M."/>
            <person name="Suarez D.L."/>
            <person name="Swayne D.E."/>
        </authorList>
    </citation>
    <scope>NUCLEOTIDE SEQUENCE [LARGE SCALE GENOMIC DNA]</scope>
    <source>
        <strain evidence="16 17">DSM 26133</strain>
    </source>
</reference>
<keyword evidence="10 14" id="KW-0408">Iron</keyword>
<dbReference type="InterPro" id="IPR023170">
    <property type="entry name" value="HhH_base_excis_C"/>
</dbReference>
<comment type="similarity">
    <text evidence="3 14">Belongs to the Nth/MutY family.</text>
</comment>
<dbReference type="GO" id="GO:0000701">
    <property type="term" value="F:purine-specific mismatch base pair DNA N-glycosylase activity"/>
    <property type="evidence" value="ECO:0007669"/>
    <property type="project" value="UniProtKB-EC"/>
</dbReference>
<dbReference type="EC" id="3.2.2.31" evidence="4 14"/>
<dbReference type="GO" id="GO:0034039">
    <property type="term" value="F:8-oxo-7,8-dihydroguanine DNA N-glycosylase activity"/>
    <property type="evidence" value="ECO:0007669"/>
    <property type="project" value="TreeGrafter"/>
</dbReference>
<dbReference type="PANTHER" id="PTHR42944:SF1">
    <property type="entry name" value="ADENINE DNA GLYCOSYLASE"/>
    <property type="match status" value="1"/>
</dbReference>
<dbReference type="GO" id="GO:0032357">
    <property type="term" value="F:oxidized purine DNA binding"/>
    <property type="evidence" value="ECO:0007669"/>
    <property type="project" value="TreeGrafter"/>
</dbReference>
<dbReference type="Gene3D" id="1.10.340.30">
    <property type="entry name" value="Hypothetical protein, domain 2"/>
    <property type="match status" value="1"/>
</dbReference>
<evidence type="ECO:0000256" key="12">
    <source>
        <dbReference type="ARBA" id="ARBA00023204"/>
    </source>
</evidence>
<evidence type="ECO:0000259" key="15">
    <source>
        <dbReference type="SMART" id="SM00478"/>
    </source>
</evidence>
<comment type="function">
    <text evidence="2">Adenine glycosylase active on G-A mispairs. MutY also corrects error-prone DNA synthesis past GO lesions which are due to the oxidatively damaged form of guanine: 7,8-dihydro-8-oxoguanine (8-oxo-dGTP).</text>
</comment>
<dbReference type="GO" id="GO:0006298">
    <property type="term" value="P:mismatch repair"/>
    <property type="evidence" value="ECO:0007669"/>
    <property type="project" value="TreeGrafter"/>
</dbReference>
<evidence type="ECO:0000256" key="2">
    <source>
        <dbReference type="ARBA" id="ARBA00002933"/>
    </source>
</evidence>
<dbReference type="Pfam" id="PF00633">
    <property type="entry name" value="HHH"/>
    <property type="match status" value="1"/>
</dbReference>
<evidence type="ECO:0000256" key="9">
    <source>
        <dbReference type="ARBA" id="ARBA00022801"/>
    </source>
</evidence>
<dbReference type="Gene3D" id="3.90.79.10">
    <property type="entry name" value="Nucleoside Triphosphate Pyrophosphohydrolase"/>
    <property type="match status" value="1"/>
</dbReference>
<feature type="domain" description="HhH-GPD" evidence="15">
    <location>
        <begin position="52"/>
        <end position="203"/>
    </location>
</feature>
<dbReference type="InterPro" id="IPR003265">
    <property type="entry name" value="HhH-GPD_domain"/>
</dbReference>
<evidence type="ECO:0000256" key="5">
    <source>
        <dbReference type="ARBA" id="ARBA00022023"/>
    </source>
</evidence>
<dbReference type="CDD" id="cd03431">
    <property type="entry name" value="NUDIX_DNA_Glycosylase_C-MutY"/>
    <property type="match status" value="1"/>
</dbReference>
<dbReference type="AlphaFoldDB" id="A0A1W2GER1"/>
<dbReference type="InterPro" id="IPR029119">
    <property type="entry name" value="MutY_C"/>
</dbReference>
<sequence>MRNINKPLKVDQRHSKEDWFSRQLLEWYHIHKRDLPWRETKDPFKVWLSEIILQQTRVSQGLPYYVKFTEAFNTIEEFAHADLDEILKLWQGLGYYSRARNMHKCAEMVVADYSGRFPDNFQELQKLKGVGKYTAAAIASICFDQAVPTIDGNVFRVMSRLFGISDDIAKASSFKVFFNSALRLISQKEPGNFNQAMMEFGATICVPKAPDCGECMFSSQCFAKRKDMIEVLPIKSKNIKIKYRYFNYHVFAFKNQLLIRQRSSGDIWTGLFEFDLQETEKSLKSSNFENAKLQYSSEEIVHQLTHQKLHIQFHVYELDNRKVFEQLGKDKMMKIVSVNDLSDYAVPKPIELFLNKEFCQ</sequence>